<keyword evidence="4 5" id="KW-0472">Membrane</keyword>
<accession>A0A1H1ZFA1</accession>
<protein>
    <submittedName>
        <fullName evidence="7">Drug resistance transporter, EmrB/QacA subfamily</fullName>
    </submittedName>
</protein>
<feature type="transmembrane region" description="Helical" evidence="5">
    <location>
        <begin position="206"/>
        <end position="227"/>
    </location>
</feature>
<reference evidence="8" key="1">
    <citation type="submission" date="2016-10" db="EMBL/GenBank/DDBJ databases">
        <authorList>
            <person name="Varghese N."/>
            <person name="Submissions S."/>
        </authorList>
    </citation>
    <scope>NUCLEOTIDE SEQUENCE [LARGE SCALE GENOMIC DNA]</scope>
    <source>
        <strain evidence="8">GAS369</strain>
    </source>
</reference>
<feature type="transmembrane region" description="Helical" evidence="5">
    <location>
        <begin position="15"/>
        <end position="39"/>
    </location>
</feature>
<dbReference type="PANTHER" id="PTHR42718:SF39">
    <property type="entry name" value="ACTINORHODIN TRANSPORTER-RELATED"/>
    <property type="match status" value="1"/>
</dbReference>
<feature type="transmembrane region" description="Helical" evidence="5">
    <location>
        <begin position="171"/>
        <end position="194"/>
    </location>
</feature>
<evidence type="ECO:0000256" key="1">
    <source>
        <dbReference type="ARBA" id="ARBA00004141"/>
    </source>
</evidence>
<dbReference type="Pfam" id="PF07690">
    <property type="entry name" value="MFS_1"/>
    <property type="match status" value="1"/>
</dbReference>
<organism evidence="7 8">
    <name type="scientific">Bradyrhizobium canariense</name>
    <dbReference type="NCBI Taxonomy" id="255045"/>
    <lineage>
        <taxon>Bacteria</taxon>
        <taxon>Pseudomonadati</taxon>
        <taxon>Pseudomonadota</taxon>
        <taxon>Alphaproteobacteria</taxon>
        <taxon>Hyphomicrobiales</taxon>
        <taxon>Nitrobacteraceae</taxon>
        <taxon>Bradyrhizobium</taxon>
    </lineage>
</organism>
<keyword evidence="8" id="KW-1185">Reference proteome</keyword>
<feature type="transmembrane region" description="Helical" evidence="5">
    <location>
        <begin position="281"/>
        <end position="302"/>
    </location>
</feature>
<dbReference type="InterPro" id="IPR011701">
    <property type="entry name" value="MFS"/>
</dbReference>
<dbReference type="GO" id="GO:0016020">
    <property type="term" value="C:membrane"/>
    <property type="evidence" value="ECO:0007669"/>
    <property type="project" value="UniProtKB-SubCell"/>
</dbReference>
<gene>
    <name evidence="7" type="ORF">SAMN05444158_5416</name>
</gene>
<dbReference type="EMBL" id="LT629750">
    <property type="protein sequence ID" value="SDT32461.1"/>
    <property type="molecule type" value="Genomic_DNA"/>
</dbReference>
<evidence type="ECO:0000313" key="7">
    <source>
        <dbReference type="EMBL" id="SDT32461.1"/>
    </source>
</evidence>
<evidence type="ECO:0000256" key="4">
    <source>
        <dbReference type="ARBA" id="ARBA00023136"/>
    </source>
</evidence>
<feature type="transmembrane region" description="Helical" evidence="5">
    <location>
        <begin position="144"/>
        <end position="165"/>
    </location>
</feature>
<dbReference type="SUPFAM" id="SSF103473">
    <property type="entry name" value="MFS general substrate transporter"/>
    <property type="match status" value="1"/>
</dbReference>
<feature type="transmembrane region" description="Helical" evidence="5">
    <location>
        <begin position="51"/>
        <end position="71"/>
    </location>
</feature>
<evidence type="ECO:0000259" key="6">
    <source>
        <dbReference type="PROSITE" id="PS50850"/>
    </source>
</evidence>
<dbReference type="CDD" id="cd17321">
    <property type="entry name" value="MFS_MMR_MDR_like"/>
    <property type="match status" value="1"/>
</dbReference>
<dbReference type="InterPro" id="IPR020846">
    <property type="entry name" value="MFS_dom"/>
</dbReference>
<name>A0A1H1ZFA1_9BRAD</name>
<evidence type="ECO:0000313" key="8">
    <source>
        <dbReference type="Proteomes" id="UP000243904"/>
    </source>
</evidence>
<proteinExistence type="predicted"/>
<comment type="subcellular location">
    <subcellularLocation>
        <location evidence="1">Membrane</location>
        <topology evidence="1">Multi-pass membrane protein</topology>
    </subcellularLocation>
</comment>
<keyword evidence="3 5" id="KW-1133">Transmembrane helix</keyword>
<sequence>MHQMVSANVGASRRWWVLAIVIAAQFMFGVDAFIVNVAIPTIAIELHTSSAQIEAVIAIYLIAYATLVVTGGRLGDIYGTKNVFMAGVLGFTLTSLWCGLAQSGPELIIARLAQGATAAMMVPQVLATIHLLFSDGVRGRAFGIYGVVLGLAGAAGFALGGVLVTSDIAGLGWRAVFFVNVPFGLIIIALAWRIMPSVPRRAGTRLDVPGAIVLFCGLLCLIGPLLFGHDLQWTPLLWLVMAAGIAIITAFLRLERAVASRGGMPLIDLALLSDAAFMRGLYAAFFFFFANLSFYLIMTMFMQKALHIPPLQAGLVFVPLALTFVVASRHSGVRARHRGTLVLIEGCAVQIAGLAVLALTVASVEAPTVSELALILAIFGYGQGLVMAPLSGVVLSTVKPASAGAGAGMYGTTTQIANASGVAAIGAVFFAIEAAQSERTALLVSLTLFALSIVACVAFLTWMRRATS</sequence>
<feature type="transmembrane region" description="Helical" evidence="5">
    <location>
        <begin position="83"/>
        <end position="102"/>
    </location>
</feature>
<dbReference type="AlphaFoldDB" id="A0A1H1ZFA1"/>
<feature type="domain" description="Major facilitator superfamily (MFS) profile" evidence="6">
    <location>
        <begin position="17"/>
        <end position="464"/>
    </location>
</feature>
<feature type="transmembrane region" description="Helical" evidence="5">
    <location>
        <begin position="372"/>
        <end position="395"/>
    </location>
</feature>
<dbReference type="Gene3D" id="1.20.1250.20">
    <property type="entry name" value="MFS general substrate transporter like domains"/>
    <property type="match status" value="1"/>
</dbReference>
<feature type="transmembrane region" description="Helical" evidence="5">
    <location>
        <begin position="416"/>
        <end position="435"/>
    </location>
</feature>
<feature type="transmembrane region" description="Helical" evidence="5">
    <location>
        <begin position="441"/>
        <end position="462"/>
    </location>
</feature>
<dbReference type="GO" id="GO:0022857">
    <property type="term" value="F:transmembrane transporter activity"/>
    <property type="evidence" value="ECO:0007669"/>
    <property type="project" value="InterPro"/>
</dbReference>
<feature type="transmembrane region" description="Helical" evidence="5">
    <location>
        <begin position="308"/>
        <end position="327"/>
    </location>
</feature>
<evidence type="ECO:0000256" key="3">
    <source>
        <dbReference type="ARBA" id="ARBA00022989"/>
    </source>
</evidence>
<feature type="transmembrane region" description="Helical" evidence="5">
    <location>
        <begin position="108"/>
        <end position="132"/>
    </location>
</feature>
<dbReference type="PANTHER" id="PTHR42718">
    <property type="entry name" value="MAJOR FACILITATOR SUPERFAMILY MULTIDRUG TRANSPORTER MFSC"/>
    <property type="match status" value="1"/>
</dbReference>
<keyword evidence="2 5" id="KW-0812">Transmembrane</keyword>
<dbReference type="InterPro" id="IPR036259">
    <property type="entry name" value="MFS_trans_sf"/>
</dbReference>
<feature type="transmembrane region" description="Helical" evidence="5">
    <location>
        <begin position="233"/>
        <end position="254"/>
    </location>
</feature>
<dbReference type="Gene3D" id="1.20.1720.10">
    <property type="entry name" value="Multidrug resistance protein D"/>
    <property type="match status" value="1"/>
</dbReference>
<dbReference type="Proteomes" id="UP000243904">
    <property type="component" value="Chromosome I"/>
</dbReference>
<dbReference type="PROSITE" id="PS50850">
    <property type="entry name" value="MFS"/>
    <property type="match status" value="1"/>
</dbReference>
<feature type="transmembrane region" description="Helical" evidence="5">
    <location>
        <begin position="339"/>
        <end position="360"/>
    </location>
</feature>
<dbReference type="RefSeq" id="WP_146689480.1">
    <property type="nucleotide sequence ID" value="NZ_LT629750.1"/>
</dbReference>
<evidence type="ECO:0000256" key="5">
    <source>
        <dbReference type="SAM" id="Phobius"/>
    </source>
</evidence>
<dbReference type="PRINTS" id="PR01036">
    <property type="entry name" value="TCRTETB"/>
</dbReference>
<evidence type="ECO:0000256" key="2">
    <source>
        <dbReference type="ARBA" id="ARBA00022692"/>
    </source>
</evidence>